<feature type="transmembrane region" description="Helical" evidence="1">
    <location>
        <begin position="20"/>
        <end position="39"/>
    </location>
</feature>
<proteinExistence type="predicted"/>
<dbReference type="Proteomes" id="UP001153678">
    <property type="component" value="Unassembled WGS sequence"/>
</dbReference>
<keyword evidence="1" id="KW-0812">Transmembrane</keyword>
<keyword evidence="1" id="KW-0472">Membrane</keyword>
<dbReference type="EMBL" id="CAMKVN010003362">
    <property type="protein sequence ID" value="CAI2184529.1"/>
    <property type="molecule type" value="Genomic_DNA"/>
</dbReference>
<accession>A0A9W4SZ83</accession>
<dbReference type="AlphaFoldDB" id="A0A9W4SZ83"/>
<evidence type="ECO:0000313" key="2">
    <source>
        <dbReference type="EMBL" id="CAI2184529.1"/>
    </source>
</evidence>
<reference evidence="2" key="1">
    <citation type="submission" date="2022-08" db="EMBL/GenBank/DDBJ databases">
        <authorList>
            <person name="Kallberg Y."/>
            <person name="Tangrot J."/>
            <person name="Rosling A."/>
        </authorList>
    </citation>
    <scope>NUCLEOTIDE SEQUENCE</scope>
    <source>
        <strain evidence="2">Wild A</strain>
    </source>
</reference>
<feature type="non-terminal residue" evidence="2">
    <location>
        <position position="44"/>
    </location>
</feature>
<name>A0A9W4SZ83_9GLOM</name>
<sequence length="44" mass="5325">NFDKEDYLSKIEFYHIRKYYTALLMIIFIIIIFSIPSASKTNYT</sequence>
<keyword evidence="1" id="KW-1133">Transmembrane helix</keyword>
<keyword evidence="3" id="KW-1185">Reference proteome</keyword>
<protein>
    <submittedName>
        <fullName evidence="2">3213_t:CDS:1</fullName>
    </submittedName>
</protein>
<comment type="caution">
    <text evidence="2">The sequence shown here is derived from an EMBL/GenBank/DDBJ whole genome shotgun (WGS) entry which is preliminary data.</text>
</comment>
<evidence type="ECO:0000256" key="1">
    <source>
        <dbReference type="SAM" id="Phobius"/>
    </source>
</evidence>
<evidence type="ECO:0000313" key="3">
    <source>
        <dbReference type="Proteomes" id="UP001153678"/>
    </source>
</evidence>
<organism evidence="2 3">
    <name type="scientific">Funneliformis geosporum</name>
    <dbReference type="NCBI Taxonomy" id="1117311"/>
    <lineage>
        <taxon>Eukaryota</taxon>
        <taxon>Fungi</taxon>
        <taxon>Fungi incertae sedis</taxon>
        <taxon>Mucoromycota</taxon>
        <taxon>Glomeromycotina</taxon>
        <taxon>Glomeromycetes</taxon>
        <taxon>Glomerales</taxon>
        <taxon>Glomeraceae</taxon>
        <taxon>Funneliformis</taxon>
    </lineage>
</organism>
<gene>
    <name evidence="2" type="ORF">FWILDA_LOCUS11623</name>
</gene>